<dbReference type="AlphaFoldDB" id="A0A0D8XGF1"/>
<feature type="region of interest" description="Disordered" evidence="11">
    <location>
        <begin position="301"/>
        <end position="324"/>
    </location>
</feature>
<evidence type="ECO:0000313" key="15">
    <source>
        <dbReference type="Proteomes" id="UP000053766"/>
    </source>
</evidence>
<evidence type="ECO:0000256" key="5">
    <source>
        <dbReference type="ARBA" id="ARBA00023040"/>
    </source>
</evidence>
<feature type="transmembrane region" description="Helical" evidence="12">
    <location>
        <begin position="59"/>
        <end position="78"/>
    </location>
</feature>
<dbReference type="PROSITE" id="PS00237">
    <property type="entry name" value="G_PROTEIN_RECEP_F1_1"/>
    <property type="match status" value="1"/>
</dbReference>
<dbReference type="InterPro" id="IPR000276">
    <property type="entry name" value="GPCR_Rhodpsn"/>
</dbReference>
<reference evidence="14 15" key="1">
    <citation type="submission" date="2013-11" db="EMBL/GenBank/DDBJ databases">
        <title>Draft genome of the bovine lungworm Dictyocaulus viviparus.</title>
        <authorList>
            <person name="Mitreva M."/>
        </authorList>
    </citation>
    <scope>NUCLEOTIDE SEQUENCE [LARGE SCALE GENOMIC DNA]</scope>
    <source>
        <strain evidence="14 15">HannoverDv2000</strain>
    </source>
</reference>
<feature type="compositionally biased region" description="Polar residues" evidence="11">
    <location>
        <begin position="301"/>
        <end position="315"/>
    </location>
</feature>
<dbReference type="GO" id="GO:0016907">
    <property type="term" value="F:G protein-coupled acetylcholine receptor activity"/>
    <property type="evidence" value="ECO:0007669"/>
    <property type="project" value="TreeGrafter"/>
</dbReference>
<feature type="transmembrane region" description="Helical" evidence="12">
    <location>
        <begin position="190"/>
        <end position="208"/>
    </location>
</feature>
<dbReference type="GO" id="GO:0004993">
    <property type="term" value="F:G protein-coupled serotonin receptor activity"/>
    <property type="evidence" value="ECO:0007669"/>
    <property type="project" value="TreeGrafter"/>
</dbReference>
<keyword evidence="5 10" id="KW-0297">G-protein coupled receptor</keyword>
<reference evidence="15" key="2">
    <citation type="journal article" date="2016" name="Sci. Rep.">
        <title>Dictyocaulus viviparus genome, variome and transcriptome elucidate lungworm biology and support future intervention.</title>
        <authorList>
            <person name="McNulty S.N."/>
            <person name="Strube C."/>
            <person name="Rosa B.A."/>
            <person name="Martin J.C."/>
            <person name="Tyagi R."/>
            <person name="Choi Y.J."/>
            <person name="Wang Q."/>
            <person name="Hallsworth Pepin K."/>
            <person name="Zhang X."/>
            <person name="Ozersky P."/>
            <person name="Wilson R.K."/>
            <person name="Sternberg P.W."/>
            <person name="Gasser R.B."/>
            <person name="Mitreva M."/>
        </authorList>
    </citation>
    <scope>NUCLEOTIDE SEQUENCE [LARGE SCALE GENOMIC DNA]</scope>
    <source>
        <strain evidence="15">HannoverDv2000</strain>
    </source>
</reference>
<dbReference type="Gene3D" id="1.20.1070.10">
    <property type="entry name" value="Rhodopsin 7-helix transmembrane proteins"/>
    <property type="match status" value="1"/>
</dbReference>
<evidence type="ECO:0000256" key="8">
    <source>
        <dbReference type="ARBA" id="ARBA00023170"/>
    </source>
</evidence>
<sequence>MSNVTYADTSWNPPHGVIMQIAVWILVMILSIETIIGNAMVVLAYKIERNIGKKVSNRYIASLAMSDLIIGVEGFPLLTVYVLNGERWPLGEMACKTWLFLDYTLCLVSILTVLLITADRYLSVCHTAKYLKWQSSAKTELLIVLSWLIPAIIFGVIMYGWESITGIQSASTAECSAPFLTNPYINMGMYLTYYWTTLVAMLILYKGIHQATKSLEKKAKAKEQRNMALILSQRLGTQVGVTLMLHSRSGKEDDHPRSNSEWTYLNPEVKTTETVINTDCHRQNNNEAQNIKDLADGLLDSKTTSMPVKSTTTENESQHDRRSWRKEMKRHIAQTIRRTHVEQNKSSSELDTRKISSMSTAVAHEPVISSIFAPISGYGRRRRRTAAERRAHKAFSTIQLIMIKEQVD</sequence>
<keyword evidence="15" id="KW-1185">Reference proteome</keyword>
<evidence type="ECO:0000256" key="12">
    <source>
        <dbReference type="SAM" id="Phobius"/>
    </source>
</evidence>
<keyword evidence="6 12" id="KW-0472">Membrane</keyword>
<comment type="similarity">
    <text evidence="10">Belongs to the G-protein coupled receptor 1 family.</text>
</comment>
<accession>A0A0D8XGF1</accession>
<dbReference type="FunFam" id="1.20.1070.10:FF:000365">
    <property type="entry name" value="Muscarinic acetylcholine receptor gar-2"/>
    <property type="match status" value="1"/>
</dbReference>
<dbReference type="GO" id="GO:0030425">
    <property type="term" value="C:dendrite"/>
    <property type="evidence" value="ECO:0007669"/>
    <property type="project" value="TreeGrafter"/>
</dbReference>
<keyword evidence="3 10" id="KW-0812">Transmembrane</keyword>
<dbReference type="GO" id="GO:0007197">
    <property type="term" value="P:adenylate cyclase-inhibiting G protein-coupled acetylcholine receptor signaling pathway"/>
    <property type="evidence" value="ECO:0007669"/>
    <property type="project" value="TreeGrafter"/>
</dbReference>
<keyword evidence="9 10" id="KW-0807">Transducer</keyword>
<keyword evidence="8 10" id="KW-0675">Receptor</keyword>
<feature type="transmembrane region" description="Helical" evidence="12">
    <location>
        <begin position="21"/>
        <end position="47"/>
    </location>
</feature>
<evidence type="ECO:0000259" key="13">
    <source>
        <dbReference type="PROSITE" id="PS50262"/>
    </source>
</evidence>
<evidence type="ECO:0000256" key="7">
    <source>
        <dbReference type="ARBA" id="ARBA00023157"/>
    </source>
</evidence>
<dbReference type="InterPro" id="IPR017452">
    <property type="entry name" value="GPCR_Rhodpsn_7TM"/>
</dbReference>
<evidence type="ECO:0000256" key="4">
    <source>
        <dbReference type="ARBA" id="ARBA00022989"/>
    </source>
</evidence>
<feature type="transmembrane region" description="Helical" evidence="12">
    <location>
        <begin position="139"/>
        <end position="161"/>
    </location>
</feature>
<feature type="domain" description="G-protein coupled receptors family 1 profile" evidence="13">
    <location>
        <begin position="37"/>
        <end position="231"/>
    </location>
</feature>
<dbReference type="PANTHER" id="PTHR24247">
    <property type="entry name" value="5-HYDROXYTRYPTAMINE RECEPTOR"/>
    <property type="match status" value="1"/>
</dbReference>
<gene>
    <name evidence="14" type="ORF">DICVIV_11218</name>
</gene>
<comment type="subcellular location">
    <subcellularLocation>
        <location evidence="1">Cell membrane</location>
        <topology evidence="1">Multi-pass membrane protein</topology>
    </subcellularLocation>
</comment>
<dbReference type="Pfam" id="PF00001">
    <property type="entry name" value="7tm_1"/>
    <property type="match status" value="1"/>
</dbReference>
<feature type="transmembrane region" description="Helical" evidence="12">
    <location>
        <begin position="98"/>
        <end position="118"/>
    </location>
</feature>
<dbReference type="PANTHER" id="PTHR24247:SF184">
    <property type="entry name" value="MUSCARINIC ACETYLCHOLINE RECEPTOR GAR-1-RELATED"/>
    <property type="match status" value="1"/>
</dbReference>
<dbReference type="EMBL" id="KN716625">
    <property type="protein sequence ID" value="KJH42787.1"/>
    <property type="molecule type" value="Genomic_DNA"/>
</dbReference>
<dbReference type="GO" id="GO:0045202">
    <property type="term" value="C:synapse"/>
    <property type="evidence" value="ECO:0007669"/>
    <property type="project" value="TreeGrafter"/>
</dbReference>
<keyword evidence="4 12" id="KW-1133">Transmembrane helix</keyword>
<dbReference type="PROSITE" id="PS50262">
    <property type="entry name" value="G_PROTEIN_RECEP_F1_2"/>
    <property type="match status" value="1"/>
</dbReference>
<evidence type="ECO:0000256" key="6">
    <source>
        <dbReference type="ARBA" id="ARBA00023136"/>
    </source>
</evidence>
<dbReference type="GO" id="GO:0005886">
    <property type="term" value="C:plasma membrane"/>
    <property type="evidence" value="ECO:0007669"/>
    <property type="project" value="UniProtKB-SubCell"/>
</dbReference>
<evidence type="ECO:0000256" key="1">
    <source>
        <dbReference type="ARBA" id="ARBA00004651"/>
    </source>
</evidence>
<evidence type="ECO:0000256" key="9">
    <source>
        <dbReference type="ARBA" id="ARBA00023224"/>
    </source>
</evidence>
<dbReference type="OrthoDB" id="10071887at2759"/>
<evidence type="ECO:0000256" key="11">
    <source>
        <dbReference type="SAM" id="MobiDB-lite"/>
    </source>
</evidence>
<dbReference type="Proteomes" id="UP000053766">
    <property type="component" value="Unassembled WGS sequence"/>
</dbReference>
<evidence type="ECO:0000256" key="2">
    <source>
        <dbReference type="ARBA" id="ARBA00022475"/>
    </source>
</evidence>
<keyword evidence="7" id="KW-1015">Disulfide bond</keyword>
<dbReference type="GO" id="GO:0007187">
    <property type="term" value="P:G protein-coupled receptor signaling pathway, coupled to cyclic nucleotide second messenger"/>
    <property type="evidence" value="ECO:0007669"/>
    <property type="project" value="TreeGrafter"/>
</dbReference>
<name>A0A0D8XGF1_DICVI</name>
<proteinExistence type="inferred from homology"/>
<evidence type="ECO:0000256" key="10">
    <source>
        <dbReference type="RuleBase" id="RU000688"/>
    </source>
</evidence>
<dbReference type="SUPFAM" id="SSF81321">
    <property type="entry name" value="Family A G protein-coupled receptor-like"/>
    <property type="match status" value="1"/>
</dbReference>
<keyword evidence="2" id="KW-1003">Cell membrane</keyword>
<organism evidence="14 15">
    <name type="scientific">Dictyocaulus viviparus</name>
    <name type="common">Bovine lungworm</name>
    <dbReference type="NCBI Taxonomy" id="29172"/>
    <lineage>
        <taxon>Eukaryota</taxon>
        <taxon>Metazoa</taxon>
        <taxon>Ecdysozoa</taxon>
        <taxon>Nematoda</taxon>
        <taxon>Chromadorea</taxon>
        <taxon>Rhabditida</taxon>
        <taxon>Rhabditina</taxon>
        <taxon>Rhabditomorpha</taxon>
        <taxon>Strongyloidea</taxon>
        <taxon>Metastrongylidae</taxon>
        <taxon>Dictyocaulus</taxon>
    </lineage>
</organism>
<evidence type="ECO:0000256" key="3">
    <source>
        <dbReference type="ARBA" id="ARBA00022692"/>
    </source>
</evidence>
<protein>
    <submittedName>
        <fullName evidence="14">7 transmembrane receptor</fullName>
    </submittedName>
</protein>
<dbReference type="STRING" id="29172.A0A0D8XGF1"/>
<dbReference type="PRINTS" id="PR00237">
    <property type="entry name" value="GPCRRHODOPSN"/>
</dbReference>
<evidence type="ECO:0000313" key="14">
    <source>
        <dbReference type="EMBL" id="KJH42787.1"/>
    </source>
</evidence>